<dbReference type="RefSeq" id="WP_022541212.1">
    <property type="nucleotide sequence ID" value="NC_022521.1"/>
</dbReference>
<dbReference type="GO" id="GO:0006508">
    <property type="term" value="P:proteolysis"/>
    <property type="evidence" value="ECO:0007669"/>
    <property type="project" value="UniProtKB-KW"/>
</dbReference>
<dbReference type="InterPro" id="IPR034041">
    <property type="entry name" value="STABLE_peptidase"/>
</dbReference>
<organism evidence="7 8">
    <name type="scientific">Aeropyrum camini SY1 = JCM 12091</name>
    <dbReference type="NCBI Taxonomy" id="1198449"/>
    <lineage>
        <taxon>Archaea</taxon>
        <taxon>Thermoproteota</taxon>
        <taxon>Thermoprotei</taxon>
        <taxon>Desulfurococcales</taxon>
        <taxon>Desulfurococcaceae</taxon>
        <taxon>Aeropyrum</taxon>
    </lineage>
</organism>
<dbReference type="PANTHER" id="PTHR43806">
    <property type="entry name" value="PEPTIDASE S8"/>
    <property type="match status" value="1"/>
</dbReference>
<dbReference type="GO" id="GO:0004252">
    <property type="term" value="F:serine-type endopeptidase activity"/>
    <property type="evidence" value="ECO:0007669"/>
    <property type="project" value="InterPro"/>
</dbReference>
<evidence type="ECO:0000313" key="7">
    <source>
        <dbReference type="EMBL" id="BAN89936.1"/>
    </source>
</evidence>
<dbReference type="PROSITE" id="PS00136">
    <property type="entry name" value="SUBTILASE_ASP"/>
    <property type="match status" value="1"/>
</dbReference>
<dbReference type="Pfam" id="PF00082">
    <property type="entry name" value="Peptidase_S8"/>
    <property type="match status" value="1"/>
</dbReference>
<accession>U3TBY3</accession>
<keyword evidence="3 5" id="KW-0378">Hydrolase</keyword>
<evidence type="ECO:0000256" key="2">
    <source>
        <dbReference type="ARBA" id="ARBA00022670"/>
    </source>
</evidence>
<gene>
    <name evidence="7" type="ORF">ACAM_0467</name>
</gene>
<dbReference type="InterPro" id="IPR023828">
    <property type="entry name" value="Peptidase_S8_Ser-AS"/>
</dbReference>
<dbReference type="SUPFAM" id="SSF52743">
    <property type="entry name" value="Subtilisin-like"/>
    <property type="match status" value="1"/>
</dbReference>
<dbReference type="EMBL" id="AP012489">
    <property type="protein sequence ID" value="BAN89936.1"/>
    <property type="molecule type" value="Genomic_DNA"/>
</dbReference>
<keyword evidence="4 5" id="KW-0720">Serine protease</keyword>
<dbReference type="PROSITE" id="PS51892">
    <property type="entry name" value="SUBTILASE"/>
    <property type="match status" value="1"/>
</dbReference>
<keyword evidence="8" id="KW-1185">Reference proteome</keyword>
<evidence type="ECO:0000256" key="1">
    <source>
        <dbReference type="ARBA" id="ARBA00011073"/>
    </source>
</evidence>
<evidence type="ECO:0000256" key="4">
    <source>
        <dbReference type="ARBA" id="ARBA00022825"/>
    </source>
</evidence>
<evidence type="ECO:0000256" key="5">
    <source>
        <dbReference type="RuleBase" id="RU003355"/>
    </source>
</evidence>
<feature type="domain" description="Peptidase S8/S53" evidence="6">
    <location>
        <begin position="457"/>
        <end position="718"/>
    </location>
</feature>
<evidence type="ECO:0000259" key="6">
    <source>
        <dbReference type="Pfam" id="PF00082"/>
    </source>
</evidence>
<dbReference type="KEGG" id="acj:ACAM_0467"/>
<dbReference type="PATRIC" id="fig|1198449.6.peg.470"/>
<dbReference type="Proteomes" id="UP000016887">
    <property type="component" value="Chromosome"/>
</dbReference>
<dbReference type="CDD" id="cd07497">
    <property type="entry name" value="Peptidases_S8_14"/>
    <property type="match status" value="1"/>
</dbReference>
<dbReference type="InterPro" id="IPR023827">
    <property type="entry name" value="Peptidase_S8_Asp-AS"/>
</dbReference>
<dbReference type="eggNOG" id="arCOG00704">
    <property type="taxonomic scope" value="Archaea"/>
</dbReference>
<dbReference type="InterPro" id="IPR050131">
    <property type="entry name" value="Peptidase_S8_subtilisin-like"/>
</dbReference>
<dbReference type="InterPro" id="IPR000209">
    <property type="entry name" value="Peptidase_S8/S53_dom"/>
</dbReference>
<dbReference type="Gene3D" id="3.40.50.200">
    <property type="entry name" value="Peptidase S8/S53 domain"/>
    <property type="match status" value="2"/>
</dbReference>
<dbReference type="InterPro" id="IPR036852">
    <property type="entry name" value="Peptidase_S8/S53_dom_sf"/>
</dbReference>
<dbReference type="PRINTS" id="PR00723">
    <property type="entry name" value="SUBTILISIN"/>
</dbReference>
<name>U3TBY3_9CREN</name>
<comment type="similarity">
    <text evidence="1 5">Belongs to the peptidase S8 family.</text>
</comment>
<dbReference type="PROSITE" id="PS00138">
    <property type="entry name" value="SUBTILASE_SER"/>
    <property type="match status" value="1"/>
</dbReference>
<dbReference type="GeneID" id="17109938"/>
<keyword evidence="2 5" id="KW-0645">Protease</keyword>
<reference evidence="7 8" key="1">
    <citation type="journal article" date="2013" name="Appl. Environ. Microbiol.">
        <title>Variation of the Virus-Related Elements within Syntenic Genomes of the Hyperthermophilic Archaeon Aeropyrum.</title>
        <authorList>
            <person name="Daifuku T."/>
            <person name="Yoshida T."/>
            <person name="Kitamura T."/>
            <person name="Kawaichi S."/>
            <person name="Inoue T."/>
            <person name="Nomura K."/>
            <person name="Yoshida Y."/>
            <person name="Kuno S."/>
            <person name="Sako Y."/>
        </authorList>
    </citation>
    <scope>NUCLEOTIDE SEQUENCE [LARGE SCALE GENOMIC DNA]</scope>
    <source>
        <strain evidence="7 8">SY1</strain>
    </source>
</reference>
<dbReference type="PANTHER" id="PTHR43806:SF11">
    <property type="entry name" value="CEREVISIN-RELATED"/>
    <property type="match status" value="1"/>
</dbReference>
<evidence type="ECO:0000313" key="8">
    <source>
        <dbReference type="Proteomes" id="UP000016887"/>
    </source>
</evidence>
<dbReference type="InterPro" id="IPR015500">
    <property type="entry name" value="Peptidase_S8_subtilisin-rel"/>
</dbReference>
<dbReference type="STRING" id="1198449.ACAM_0467"/>
<protein>
    <submittedName>
        <fullName evidence="7">Surface layer-associated protease</fullName>
    </submittedName>
</protein>
<proteinExistence type="inferred from homology"/>
<evidence type="ECO:0000256" key="3">
    <source>
        <dbReference type="ARBA" id="ARBA00022801"/>
    </source>
</evidence>
<sequence length="1331" mass="142398">MYTYKPGRLAFRLAAAILILIMVIPLAPSPALASSPTAPEPKAYVDPVLLTQEGYETPVDVAYTPELSSMIAKLREHRLASGLEPLREGQAKVTIIYLGTNPEEVAALTDGAIFGLNVGGKWVIEAWADRESVEKLAGMEGVAAVVKSRSPVSSILREKELLERLQPEPGVEPTLYAAVDVIGASRVWEEFGVTGEGVKVGVVDTGVDYGHSDLGVEAIARDSDGMPLIFDADQLGFALTLAEAVKDEEGYVNVSTPVPFIDLFFMGAGEAEAGWLLYISPDGAVAYYEFPIDRFYVGDVESANGVFKFGLAVQTTFILYGSLGILNYSLPVLLADGDGDGSYDTVYADLSTAYYLFLKALSDTGMISGEPDDSLFDLSFADEAPAYYGNEVLARDFNGDGVNDFSAGALAGWTFDWVGLLTGESVNLGWRLGFDYAGLVLPGLDPQGRWVSILYDTYAHGTSVATVIASRGNVEFNLGYMETSLRGVAPGATIAAGGSFLINVFVAQLFLSGFEPQDSPLNWVYTGEHQVDVINNSWGNSYIALRGFITGADDYATIEDYIVSASGTVIVHAMGNGGPGYGTATTPGAASLVISVGASTLFDYRPLYGYLPSPGGDVVSWSDRGPSQMGVAKPDVVNIGSFAWAGAPVLVGLGDGSWAYDLFGGTSEATPMTSGSVALVISAYQQAFGSKPSPGLVKAILKSTARDTGADAFTQGSGQVDVYRAVKAVLEGGVPIALSTSVYDNVYGLLSGYSYQFLAPNPVEDTQIYTGVVKPGETAVESLTLKTLSGEAEVAAVKAYWFHVVRKGLLDYLDLDNAYVILADGSTVPLSERLAGVGEDGSTLTLLLQGDERRIIVPMKQEYLQGLAKPLEYENEIIVSFPYSLMDPERTYGPSPGLPYLILGAEFHLGFDLDGDGTITLGETARVNYDIRYANTLHVEIGNPESQAEEVAMWLAERWGIEVAPEDAVPVLDLRVLFNVYGLIGQQIELPLRLETEFLHRLPASELSVSLSSTTVTPEGVEAEVAIQVPEDASPGVYQYYIEIVYSDGGKTLVPVSVPVAAVVDSESGVIDFGGFTEEAPYRQYAVSGKFDWSWRYESGDWRTFPVVFEDPTVRAVVVAVEWQSPATAIDVAVGGPGYNYLAADTEEDIAYLYGSVVAAKMAYHGGALGGGGLVPYYETPSKTKTVVLAPVFEAGTPYWVVVRNSIIDASTEFPETFTVELRPVRVVSEVLGEPQEGEEVTVRFTITGTALVSYAQVYASIEGATVTPQRLGFGNTHVVEVTFTYQGETEVSIALFTPLARSYDIGFDYGPYKFIIMRVPGAFTATAPLG</sequence>